<dbReference type="InterPro" id="IPR039426">
    <property type="entry name" value="TonB-dep_rcpt-like"/>
</dbReference>
<dbReference type="Gene3D" id="2.170.130.10">
    <property type="entry name" value="TonB-dependent receptor, plug domain"/>
    <property type="match status" value="1"/>
</dbReference>
<evidence type="ECO:0000256" key="7">
    <source>
        <dbReference type="ARBA" id="ARBA00023077"/>
    </source>
</evidence>
<dbReference type="EMBL" id="JAGSPJ010000004">
    <property type="protein sequence ID" value="MBR7800496.1"/>
    <property type="molecule type" value="Genomic_DNA"/>
</dbReference>
<evidence type="ECO:0000256" key="11">
    <source>
        <dbReference type="PROSITE-ProRule" id="PRU01360"/>
    </source>
</evidence>
<evidence type="ECO:0000256" key="12">
    <source>
        <dbReference type="RuleBase" id="RU003357"/>
    </source>
</evidence>
<keyword evidence="4 11" id="KW-1134">Transmembrane beta strand</keyword>
<dbReference type="PANTHER" id="PTHR30069">
    <property type="entry name" value="TONB-DEPENDENT OUTER MEMBRANE RECEPTOR"/>
    <property type="match status" value="1"/>
</dbReference>
<keyword evidence="9 16" id="KW-0675">Receptor</keyword>
<feature type="compositionally biased region" description="Polar residues" evidence="13">
    <location>
        <begin position="18"/>
        <end position="29"/>
    </location>
</feature>
<evidence type="ECO:0000256" key="1">
    <source>
        <dbReference type="ARBA" id="ARBA00004571"/>
    </source>
</evidence>
<evidence type="ECO:0000256" key="13">
    <source>
        <dbReference type="SAM" id="MobiDB-lite"/>
    </source>
</evidence>
<dbReference type="Gene3D" id="2.40.170.20">
    <property type="entry name" value="TonB-dependent receptor, beta-barrel domain"/>
    <property type="match status" value="1"/>
</dbReference>
<keyword evidence="3 11" id="KW-0813">Transport</keyword>
<feature type="domain" description="TonB-dependent receptor plug" evidence="15">
    <location>
        <begin position="38"/>
        <end position="131"/>
    </location>
</feature>
<organism evidence="16 17">
    <name type="scientific">Undibacterium fentianense</name>
    <dbReference type="NCBI Taxonomy" id="2828728"/>
    <lineage>
        <taxon>Bacteria</taxon>
        <taxon>Pseudomonadati</taxon>
        <taxon>Pseudomonadota</taxon>
        <taxon>Betaproteobacteria</taxon>
        <taxon>Burkholderiales</taxon>
        <taxon>Oxalobacteraceae</taxon>
        <taxon>Undibacterium</taxon>
    </lineage>
</organism>
<keyword evidence="6" id="KW-0732">Signal</keyword>
<evidence type="ECO:0000313" key="17">
    <source>
        <dbReference type="Proteomes" id="UP000678545"/>
    </source>
</evidence>
<dbReference type="GO" id="GO:0044718">
    <property type="term" value="P:siderophore transmembrane transport"/>
    <property type="evidence" value="ECO:0007669"/>
    <property type="project" value="TreeGrafter"/>
</dbReference>
<dbReference type="InterPro" id="IPR037066">
    <property type="entry name" value="Plug_dom_sf"/>
</dbReference>
<dbReference type="InterPro" id="IPR000531">
    <property type="entry name" value="Beta-barrel_TonB"/>
</dbReference>
<dbReference type="AlphaFoldDB" id="A0A941E2Y5"/>
<keyword evidence="7 12" id="KW-0798">TonB box</keyword>
<evidence type="ECO:0000256" key="4">
    <source>
        <dbReference type="ARBA" id="ARBA00022452"/>
    </source>
</evidence>
<dbReference type="SUPFAM" id="SSF56935">
    <property type="entry name" value="Porins"/>
    <property type="match status" value="1"/>
</dbReference>
<dbReference type="InterPro" id="IPR012910">
    <property type="entry name" value="Plug_dom"/>
</dbReference>
<dbReference type="Pfam" id="PF00593">
    <property type="entry name" value="TonB_dep_Rec_b-barrel"/>
    <property type="match status" value="1"/>
</dbReference>
<feature type="region of interest" description="Disordered" evidence="13">
    <location>
        <begin position="1"/>
        <end position="33"/>
    </location>
</feature>
<sequence length="691" mass="77692">MSTSNTYAQEKVKEGQATGVTNETQQSVEVKSRKFDAKRDDTAMKQIVTRAEIEKFGDTNLVEVLRRQSGISVKGNIVSLNGLDGYTQILVDGQPLLRGTTIDTLNLNQIDRVEIIRSATAEHSTQAIGGTINIVLRGIAKFVKRNLKVAVDRWGSDTLFSNLSLQFSDKTEQFAYDVGMRIADARLGENKYLSVESINLRDHVLSKQNTKLTRKATLPSLNIEPRFVWTLGNGDQLTISNSVYFQPIDIRTTGIGLTEDQTSNVKSANETHYSDQRFAIGSTAKLDHRFGGDAKMSVNFGVNSASSKQSQTDYANQGAPSFSVVKKEFDDKQTTVKFFGNFESPLTQGHQVKTGWDLGREFHSVDGGVQSQDITIYRAAAYAQDEWQTTPLWSNYFGLRWEGFQTRVTDVEVMPWVSNTNVFSPIYQTLLKFENNKENQVRLALARTFRNPNFRELVSDNFRGANNSVIYPDFVGNYRLKPEIALGVDGAFEHFGKDGLKFSASFYAKQIQNVIQRDLRFVNNRWVSQPNNDGKAQAKGIEIDVKFPLNLLLKDLNHIAVQANLGRNWSSVLNVPGPNNRLLGQPRITANLGIDYQPNDTWSLGSAFNFASEGDVRSTVYLSSYSKPQRRLDSYLSYKVSSDAKLRLTMNNLLGQDQISVNHYQDFQNQITTLEKALSNRRIGINFETRF</sequence>
<evidence type="ECO:0000256" key="9">
    <source>
        <dbReference type="ARBA" id="ARBA00023170"/>
    </source>
</evidence>
<comment type="caution">
    <text evidence="16">The sequence shown here is derived from an EMBL/GenBank/DDBJ whole genome shotgun (WGS) entry which is preliminary data.</text>
</comment>
<reference evidence="16" key="1">
    <citation type="submission" date="2021-04" db="EMBL/GenBank/DDBJ databases">
        <title>novel species isolated from subtropical streams in China.</title>
        <authorList>
            <person name="Lu H."/>
        </authorList>
    </citation>
    <scope>NUCLEOTIDE SEQUENCE</scope>
    <source>
        <strain evidence="16">FT137W</strain>
    </source>
</reference>
<evidence type="ECO:0000259" key="14">
    <source>
        <dbReference type="Pfam" id="PF00593"/>
    </source>
</evidence>
<name>A0A941E2Y5_9BURK</name>
<dbReference type="InterPro" id="IPR036942">
    <property type="entry name" value="Beta-barrel_TonB_sf"/>
</dbReference>
<comment type="similarity">
    <text evidence="2 11 12">Belongs to the TonB-dependent receptor family.</text>
</comment>
<comment type="subcellular location">
    <subcellularLocation>
        <location evidence="1 11">Cell outer membrane</location>
        <topology evidence="1 11">Multi-pass membrane protein</topology>
    </subcellularLocation>
</comment>
<feature type="domain" description="TonB-dependent receptor-like beta-barrel" evidence="14">
    <location>
        <begin position="236"/>
        <end position="653"/>
    </location>
</feature>
<keyword evidence="10 11" id="KW-0998">Cell outer membrane</keyword>
<keyword evidence="17" id="KW-1185">Reference proteome</keyword>
<gene>
    <name evidence="16" type="ORF">KDM90_10865</name>
</gene>
<evidence type="ECO:0000256" key="6">
    <source>
        <dbReference type="ARBA" id="ARBA00022729"/>
    </source>
</evidence>
<keyword evidence="8 11" id="KW-0472">Membrane</keyword>
<evidence type="ECO:0000256" key="2">
    <source>
        <dbReference type="ARBA" id="ARBA00009810"/>
    </source>
</evidence>
<protein>
    <submittedName>
        <fullName evidence="16">TonB-dependent receptor</fullName>
    </submittedName>
</protein>
<dbReference type="RefSeq" id="WP_212675627.1">
    <property type="nucleotide sequence ID" value="NZ_JAGSPJ010000004.1"/>
</dbReference>
<dbReference type="PANTHER" id="PTHR30069:SF29">
    <property type="entry name" value="HEMOGLOBIN AND HEMOGLOBIN-HAPTOGLOBIN-BINDING PROTEIN 1-RELATED"/>
    <property type="match status" value="1"/>
</dbReference>
<evidence type="ECO:0000256" key="3">
    <source>
        <dbReference type="ARBA" id="ARBA00022448"/>
    </source>
</evidence>
<accession>A0A941E2Y5</accession>
<evidence type="ECO:0000313" key="16">
    <source>
        <dbReference type="EMBL" id="MBR7800496.1"/>
    </source>
</evidence>
<evidence type="ECO:0000256" key="5">
    <source>
        <dbReference type="ARBA" id="ARBA00022692"/>
    </source>
</evidence>
<dbReference type="Pfam" id="PF07715">
    <property type="entry name" value="Plug"/>
    <property type="match status" value="1"/>
</dbReference>
<dbReference type="GO" id="GO:0015344">
    <property type="term" value="F:siderophore uptake transmembrane transporter activity"/>
    <property type="evidence" value="ECO:0007669"/>
    <property type="project" value="TreeGrafter"/>
</dbReference>
<evidence type="ECO:0000256" key="10">
    <source>
        <dbReference type="ARBA" id="ARBA00023237"/>
    </source>
</evidence>
<dbReference type="GO" id="GO:0009279">
    <property type="term" value="C:cell outer membrane"/>
    <property type="evidence" value="ECO:0007669"/>
    <property type="project" value="UniProtKB-SubCell"/>
</dbReference>
<proteinExistence type="inferred from homology"/>
<evidence type="ECO:0000256" key="8">
    <source>
        <dbReference type="ARBA" id="ARBA00023136"/>
    </source>
</evidence>
<dbReference type="Proteomes" id="UP000678545">
    <property type="component" value="Unassembled WGS sequence"/>
</dbReference>
<evidence type="ECO:0000259" key="15">
    <source>
        <dbReference type="Pfam" id="PF07715"/>
    </source>
</evidence>
<dbReference type="PROSITE" id="PS52016">
    <property type="entry name" value="TONB_DEPENDENT_REC_3"/>
    <property type="match status" value="1"/>
</dbReference>
<keyword evidence="5 11" id="KW-0812">Transmembrane</keyword>